<reference evidence="2" key="1">
    <citation type="submission" date="2023-11" db="EMBL/GenBank/DDBJ databases">
        <authorList>
            <person name="Alioto T."/>
            <person name="Alioto T."/>
            <person name="Gomez Garrido J."/>
        </authorList>
    </citation>
    <scope>NUCLEOTIDE SEQUENCE</scope>
</reference>
<dbReference type="AlphaFoldDB" id="A0AAI8YTX9"/>
<organism evidence="2 3">
    <name type="scientific">Lecanosticta acicola</name>
    <dbReference type="NCBI Taxonomy" id="111012"/>
    <lineage>
        <taxon>Eukaryota</taxon>
        <taxon>Fungi</taxon>
        <taxon>Dikarya</taxon>
        <taxon>Ascomycota</taxon>
        <taxon>Pezizomycotina</taxon>
        <taxon>Dothideomycetes</taxon>
        <taxon>Dothideomycetidae</taxon>
        <taxon>Mycosphaerellales</taxon>
        <taxon>Mycosphaerellaceae</taxon>
        <taxon>Lecanosticta</taxon>
    </lineage>
</organism>
<feature type="compositionally biased region" description="Polar residues" evidence="1">
    <location>
        <begin position="35"/>
        <end position="45"/>
    </location>
</feature>
<proteinExistence type="predicted"/>
<gene>
    <name evidence="2" type="ORF">LECACI_7A001936</name>
</gene>
<accession>A0AAI8YTX9</accession>
<evidence type="ECO:0000313" key="3">
    <source>
        <dbReference type="Proteomes" id="UP001296104"/>
    </source>
</evidence>
<evidence type="ECO:0000256" key="1">
    <source>
        <dbReference type="SAM" id="MobiDB-lite"/>
    </source>
</evidence>
<keyword evidence="3" id="KW-1185">Reference proteome</keyword>
<feature type="region of interest" description="Disordered" evidence="1">
    <location>
        <begin position="1"/>
        <end position="64"/>
    </location>
</feature>
<protein>
    <submittedName>
        <fullName evidence="2">Uncharacterized protein</fullName>
    </submittedName>
</protein>
<feature type="compositionally biased region" description="Low complexity" evidence="1">
    <location>
        <begin position="9"/>
        <end position="25"/>
    </location>
</feature>
<dbReference type="EMBL" id="CAVMBE010000008">
    <property type="protein sequence ID" value="CAK3868206.1"/>
    <property type="molecule type" value="Genomic_DNA"/>
</dbReference>
<comment type="caution">
    <text evidence="2">The sequence shown here is derived from an EMBL/GenBank/DDBJ whole genome shotgun (WGS) entry which is preliminary data.</text>
</comment>
<name>A0AAI8YTX9_9PEZI</name>
<dbReference type="Proteomes" id="UP001296104">
    <property type="component" value="Unassembled WGS sequence"/>
</dbReference>
<evidence type="ECO:0000313" key="2">
    <source>
        <dbReference type="EMBL" id="CAK3868206.1"/>
    </source>
</evidence>
<sequence>MPPAHPRPKSSSSSRQQGSGKTTSSPIIIIDADTPGTSIHSSSTPEIEEIDRSTFEQSAKKRKRAKFTTDPEYYDDLPYSPQDCFTSGLDQGCWPEGTSGEFWGKVLSRWEESLAVETVEERRGWFLRDVWEFMSDEESGEGRGRRNREGGFGLLWEEEEGGRASCVGVEAIARQRCGIESA</sequence>